<evidence type="ECO:0000313" key="9">
    <source>
        <dbReference type="Proteomes" id="UP001142055"/>
    </source>
</evidence>
<dbReference type="InterPro" id="IPR013128">
    <property type="entry name" value="Peptidase_C1A"/>
</dbReference>
<dbReference type="GO" id="GO:0008234">
    <property type="term" value="F:cysteine-type peptidase activity"/>
    <property type="evidence" value="ECO:0007669"/>
    <property type="project" value="UniProtKB-KW"/>
</dbReference>
<dbReference type="Proteomes" id="UP001142055">
    <property type="component" value="Chromosome 1"/>
</dbReference>
<evidence type="ECO:0000313" key="8">
    <source>
        <dbReference type="EMBL" id="KAJ6224293.1"/>
    </source>
</evidence>
<dbReference type="InterPro" id="IPR000668">
    <property type="entry name" value="Peptidase_C1A_C"/>
</dbReference>
<feature type="domain" description="Peptidase C1A papain C-terminal" evidence="6">
    <location>
        <begin position="120"/>
        <end position="333"/>
    </location>
</feature>
<evidence type="ECO:0000256" key="2">
    <source>
        <dbReference type="ARBA" id="ARBA00022670"/>
    </source>
</evidence>
<dbReference type="Gene3D" id="3.90.70.10">
    <property type="entry name" value="Cysteine proteinases"/>
    <property type="match status" value="1"/>
</dbReference>
<evidence type="ECO:0000256" key="5">
    <source>
        <dbReference type="SAM" id="SignalP"/>
    </source>
</evidence>
<keyword evidence="5" id="KW-0732">Signal</keyword>
<dbReference type="PANTHER" id="PTHR12411">
    <property type="entry name" value="CYSTEINE PROTEASE FAMILY C1-RELATED"/>
    <property type="match status" value="1"/>
</dbReference>
<evidence type="ECO:0000259" key="6">
    <source>
        <dbReference type="SMART" id="SM00645"/>
    </source>
</evidence>
<feature type="domain" description="Cathepsin propeptide inhibitor" evidence="7">
    <location>
        <begin position="33"/>
        <end position="93"/>
    </location>
</feature>
<feature type="chain" id="PRO_5040195053" evidence="5">
    <location>
        <begin position="21"/>
        <end position="334"/>
    </location>
</feature>
<sequence>MKSLGFISVLLFIILSSTSSSEFINDDDLTLKFNQFKIDYSRVYENELDEIERKQIFKRNLEFIRQHNLEASLGEHSYLVGVNQFADLTNEEFRRKFIVNKKSFEHFSLNLHTDNSVESVPTSIDWVAKGVVSPVIDQGECGSSWAIPISGTIESRNAIKTGKFVQLSIEQIYDCCSTDGHGCDGGLFDDAYKCIIKMHGLDTASSYPFHYGDGTCRFNPKTVGAKIRSYSYVKTGDENALQNAVANGPVAAAIDASQKSFQFYMSGVYDEPACTNNVDHGILIVGYGTQRIGNQYWKVKNSWGSSWGMNGYILMSRNKSDQCGIAEMASYPIF</sequence>
<evidence type="ECO:0000256" key="1">
    <source>
        <dbReference type="ARBA" id="ARBA00008455"/>
    </source>
</evidence>
<dbReference type="CDD" id="cd02248">
    <property type="entry name" value="Peptidase_C1A"/>
    <property type="match status" value="1"/>
</dbReference>
<proteinExistence type="inferred from homology"/>
<accession>A0A9Q0MFP8</accession>
<evidence type="ECO:0000256" key="3">
    <source>
        <dbReference type="ARBA" id="ARBA00022801"/>
    </source>
</evidence>
<dbReference type="InterPro" id="IPR025660">
    <property type="entry name" value="Pept_his_AS"/>
</dbReference>
<feature type="signal peptide" evidence="5">
    <location>
        <begin position="1"/>
        <end position="20"/>
    </location>
</feature>
<comment type="caution">
    <text evidence="8">The sequence shown here is derived from an EMBL/GenBank/DDBJ whole genome shotgun (WGS) entry which is preliminary data.</text>
</comment>
<dbReference type="SMART" id="SM00645">
    <property type="entry name" value="Pept_C1"/>
    <property type="match status" value="1"/>
</dbReference>
<gene>
    <name evidence="8" type="ORF">RDWZM_002838</name>
</gene>
<evidence type="ECO:0000259" key="7">
    <source>
        <dbReference type="SMART" id="SM00848"/>
    </source>
</evidence>
<keyword evidence="9" id="KW-1185">Reference proteome</keyword>
<evidence type="ECO:0000256" key="4">
    <source>
        <dbReference type="ARBA" id="ARBA00022807"/>
    </source>
</evidence>
<dbReference type="EMBL" id="JAPWDV010000001">
    <property type="protein sequence ID" value="KAJ6224293.1"/>
    <property type="molecule type" value="Genomic_DNA"/>
</dbReference>
<dbReference type="InterPro" id="IPR039417">
    <property type="entry name" value="Peptidase_C1A_papain-like"/>
</dbReference>
<protein>
    <submittedName>
        <fullName evidence="8">Uncharacterized protein</fullName>
    </submittedName>
</protein>
<dbReference type="InterPro" id="IPR038765">
    <property type="entry name" value="Papain-like_cys_pep_sf"/>
</dbReference>
<dbReference type="Pfam" id="PF08246">
    <property type="entry name" value="Inhibitor_I29"/>
    <property type="match status" value="1"/>
</dbReference>
<keyword evidence="2" id="KW-0645">Protease</keyword>
<dbReference type="SUPFAM" id="SSF54001">
    <property type="entry name" value="Cysteine proteinases"/>
    <property type="match status" value="1"/>
</dbReference>
<dbReference type="SMART" id="SM00848">
    <property type="entry name" value="Inhibitor_I29"/>
    <property type="match status" value="1"/>
</dbReference>
<organism evidence="8 9">
    <name type="scientific">Blomia tropicalis</name>
    <name type="common">Mite</name>
    <dbReference type="NCBI Taxonomy" id="40697"/>
    <lineage>
        <taxon>Eukaryota</taxon>
        <taxon>Metazoa</taxon>
        <taxon>Ecdysozoa</taxon>
        <taxon>Arthropoda</taxon>
        <taxon>Chelicerata</taxon>
        <taxon>Arachnida</taxon>
        <taxon>Acari</taxon>
        <taxon>Acariformes</taxon>
        <taxon>Sarcoptiformes</taxon>
        <taxon>Astigmata</taxon>
        <taxon>Glycyphagoidea</taxon>
        <taxon>Echimyopodidae</taxon>
        <taxon>Blomia</taxon>
    </lineage>
</organism>
<dbReference type="GO" id="GO:0006508">
    <property type="term" value="P:proteolysis"/>
    <property type="evidence" value="ECO:0007669"/>
    <property type="project" value="UniProtKB-KW"/>
</dbReference>
<keyword evidence="4" id="KW-0788">Thiol protease</keyword>
<keyword evidence="3" id="KW-0378">Hydrolase</keyword>
<dbReference type="OMA" id="RDYWIAK"/>
<dbReference type="FunFam" id="3.90.70.10:FF:000006">
    <property type="entry name" value="Cathepsin S"/>
    <property type="match status" value="1"/>
</dbReference>
<dbReference type="Pfam" id="PF00112">
    <property type="entry name" value="Peptidase_C1"/>
    <property type="match status" value="1"/>
</dbReference>
<name>A0A9Q0MFP8_BLOTA</name>
<dbReference type="InterPro" id="IPR013201">
    <property type="entry name" value="Prot_inhib_I29"/>
</dbReference>
<reference evidence="8" key="1">
    <citation type="submission" date="2022-12" db="EMBL/GenBank/DDBJ databases">
        <title>Genome assemblies of Blomia tropicalis.</title>
        <authorList>
            <person name="Cui Y."/>
        </authorList>
    </citation>
    <scope>NUCLEOTIDE SEQUENCE</scope>
    <source>
        <tissue evidence="8">Adult mites</tissue>
    </source>
</reference>
<dbReference type="PRINTS" id="PR00705">
    <property type="entry name" value="PAPAIN"/>
</dbReference>
<comment type="similarity">
    <text evidence="1">Belongs to the peptidase C1 family.</text>
</comment>
<dbReference type="PROSITE" id="PS00639">
    <property type="entry name" value="THIOL_PROTEASE_HIS"/>
    <property type="match status" value="1"/>
</dbReference>
<dbReference type="AlphaFoldDB" id="A0A9Q0MFP8"/>